<dbReference type="Proteomes" id="UP001309876">
    <property type="component" value="Unassembled WGS sequence"/>
</dbReference>
<accession>A0AAN7SWG0</accession>
<keyword evidence="1" id="KW-0175">Coiled coil</keyword>
<organism evidence="3 4">
    <name type="scientific">Lithohypha guttulata</name>
    <dbReference type="NCBI Taxonomy" id="1690604"/>
    <lineage>
        <taxon>Eukaryota</taxon>
        <taxon>Fungi</taxon>
        <taxon>Dikarya</taxon>
        <taxon>Ascomycota</taxon>
        <taxon>Pezizomycotina</taxon>
        <taxon>Eurotiomycetes</taxon>
        <taxon>Chaetothyriomycetidae</taxon>
        <taxon>Chaetothyriales</taxon>
        <taxon>Trichomeriaceae</taxon>
        <taxon>Lithohypha</taxon>
    </lineage>
</organism>
<feature type="region of interest" description="Disordered" evidence="2">
    <location>
        <begin position="122"/>
        <end position="187"/>
    </location>
</feature>
<proteinExistence type="predicted"/>
<feature type="compositionally biased region" description="Basic and acidic residues" evidence="2">
    <location>
        <begin position="150"/>
        <end position="163"/>
    </location>
</feature>
<evidence type="ECO:0000313" key="4">
    <source>
        <dbReference type="Proteomes" id="UP001309876"/>
    </source>
</evidence>
<sequence length="879" mass="99298">MGLRLALKGLATKFQSKQDAFKNISDISAYDEPSTPVAPKPRVLSGEFISSIDSKKSKYPSGSAVSPPRKSKLPRFLVRPNKHACRPFPISREPNDETCYNRANTARTTVEEEEEIVGQVMPIYDITAKPSSDRETSAADEPETSNTESDLPKRSTEKSKDLIHPVTPSNRSQAEVDEEHLQRKRRSSVSVLEALGRASLCSAFDANVIDTTFVSTPTPPAFSSTPHHVGRAGNSAADPITFQFGETNFGCANAATAQTLDTFFESDAEVDTDAEADNMRTGPRRIGRAWFETMLEKEKLARQVEALEAEREAGLGFLQHVRAYGMALSDHLLAQSNGLNAYAHDTLVLRETITHLRERSRAQQIQLDQTLGASRTSEGILQQAYRLIEGLTEQNTVLRSDLEESRAREEAKDATISELRGDFLVQQEKESSEVSETLWKRAYDRQAQELEETEEELRKANQEADSLLDQLVAHENKSETSNGDEVERLQETIKDLQRQVAYTERQRDAYKAFLKESASAQASSSGSKVLKDNFNLVIDENVDLRQRLSGTQYQNADLRHFLSGRIDQNVERAIDPANADPRDIARFQESERCIQYLQQQVEREVAGKNALHDQLNDLRKALGKQRRENAVLQQEKEHSQPCKPNATVTARVGNEAHGLCQHYIALKAYPCLVQNLEDQHKAEVEKLQHELSEAQESDFNHSGLFMQEQLRADKLEKDNKIPKAVNTRDLKLQKELLEQVHRRAYGDDKAIVEGLHRQELNEGDKLLETYYREIGELQTTISNLQMDAANNTCTIYTQRSENRGLRIVGARNKEIVHAMEQRFGAKLRARPMLVDLRPHRAHFTKDEMEDLAEVDEKLYELVGMEASRSGRGRYDDVME</sequence>
<feature type="coiled-coil region" evidence="1">
    <location>
        <begin position="440"/>
        <end position="506"/>
    </location>
</feature>
<evidence type="ECO:0000256" key="2">
    <source>
        <dbReference type="SAM" id="MobiDB-lite"/>
    </source>
</evidence>
<dbReference type="EMBL" id="JAVRRJ010000006">
    <property type="protein sequence ID" value="KAK5083485.1"/>
    <property type="molecule type" value="Genomic_DNA"/>
</dbReference>
<dbReference type="AlphaFoldDB" id="A0AAN7SWG0"/>
<name>A0AAN7SWG0_9EURO</name>
<evidence type="ECO:0000313" key="3">
    <source>
        <dbReference type="EMBL" id="KAK5083485.1"/>
    </source>
</evidence>
<feature type="region of interest" description="Disordered" evidence="2">
    <location>
        <begin position="53"/>
        <end position="76"/>
    </location>
</feature>
<feature type="coiled-coil region" evidence="1">
    <location>
        <begin position="608"/>
        <end position="635"/>
    </location>
</feature>
<reference evidence="3 4" key="1">
    <citation type="submission" date="2023-08" db="EMBL/GenBank/DDBJ databases">
        <title>Black Yeasts Isolated from many extreme environments.</title>
        <authorList>
            <person name="Coleine C."/>
            <person name="Stajich J.E."/>
            <person name="Selbmann L."/>
        </authorList>
    </citation>
    <scope>NUCLEOTIDE SEQUENCE [LARGE SCALE GENOMIC DNA]</scope>
    <source>
        <strain evidence="3 4">CCFEE 5910</strain>
    </source>
</reference>
<gene>
    <name evidence="3" type="ORF">LTR05_005987</name>
</gene>
<evidence type="ECO:0000256" key="1">
    <source>
        <dbReference type="SAM" id="Coils"/>
    </source>
</evidence>
<comment type="caution">
    <text evidence="3">The sequence shown here is derived from an EMBL/GenBank/DDBJ whole genome shotgun (WGS) entry which is preliminary data.</text>
</comment>
<protein>
    <submittedName>
        <fullName evidence="3">Uncharacterized protein</fullName>
    </submittedName>
</protein>
<keyword evidence="4" id="KW-1185">Reference proteome</keyword>